<feature type="transmembrane region" description="Helical" evidence="1">
    <location>
        <begin position="81"/>
        <end position="99"/>
    </location>
</feature>
<keyword evidence="1" id="KW-1133">Transmembrane helix</keyword>
<reference evidence="3" key="1">
    <citation type="submission" date="2016-10" db="EMBL/GenBank/DDBJ databases">
        <authorList>
            <person name="Varghese N."/>
            <person name="Submissions S."/>
        </authorList>
    </citation>
    <scope>NUCLEOTIDE SEQUENCE [LARGE SCALE GENOMIC DNA]</scope>
    <source>
        <strain evidence="3">DSM 28881</strain>
    </source>
</reference>
<feature type="transmembrane region" description="Helical" evidence="1">
    <location>
        <begin position="50"/>
        <end position="69"/>
    </location>
</feature>
<proteinExistence type="predicted"/>
<dbReference type="EMBL" id="FORM01000012">
    <property type="protein sequence ID" value="SFJ62209.1"/>
    <property type="molecule type" value="Genomic_DNA"/>
</dbReference>
<gene>
    <name evidence="2" type="ORF">SAMN05443431_1121</name>
</gene>
<organism evidence="2 3">
    <name type="scientific">Olleya namhaensis</name>
    <dbReference type="NCBI Taxonomy" id="1144750"/>
    <lineage>
        <taxon>Bacteria</taxon>
        <taxon>Pseudomonadati</taxon>
        <taxon>Bacteroidota</taxon>
        <taxon>Flavobacteriia</taxon>
        <taxon>Flavobacteriales</taxon>
        <taxon>Flavobacteriaceae</taxon>
    </lineage>
</organism>
<keyword evidence="1" id="KW-0472">Membrane</keyword>
<protein>
    <submittedName>
        <fullName evidence="2">Uncharacterized protein</fullName>
    </submittedName>
</protein>
<keyword evidence="3" id="KW-1185">Reference proteome</keyword>
<name>A0A1I3SWG6_9FLAO</name>
<dbReference type="Proteomes" id="UP000199559">
    <property type="component" value="Unassembled WGS sequence"/>
</dbReference>
<evidence type="ECO:0000256" key="1">
    <source>
        <dbReference type="SAM" id="Phobius"/>
    </source>
</evidence>
<keyword evidence="1" id="KW-0812">Transmembrane</keyword>
<sequence length="215" mass="24816">MHKHVAHNKKMKNFKENLRKKPTLFLVVGIFVLFIGIPFGIYGLTLNGGASLGGVLVLLGVFICIPFLVIDRILVNKIKPFKLSIFEFVFIGIILLFYLSDNKKLYVDLTEYKTEYFVIIYNNGNLENSELNWSFPFSKSVELNENSIIIPSEFKGNYQVELKTPKNWKGWRMNPDRINEINLKIYTNNKTELNQKEIDSLAKVEIITVGNTVYN</sequence>
<accession>A0A1I3SWG6</accession>
<evidence type="ECO:0000313" key="2">
    <source>
        <dbReference type="EMBL" id="SFJ62209.1"/>
    </source>
</evidence>
<evidence type="ECO:0000313" key="3">
    <source>
        <dbReference type="Proteomes" id="UP000199559"/>
    </source>
</evidence>
<feature type="transmembrane region" description="Helical" evidence="1">
    <location>
        <begin position="21"/>
        <end position="44"/>
    </location>
</feature>
<dbReference type="AlphaFoldDB" id="A0A1I3SWG6"/>